<keyword evidence="3" id="KW-1185">Reference proteome</keyword>
<dbReference type="EMBL" id="JAVIJP010000066">
    <property type="protein sequence ID" value="KAL3621419.1"/>
    <property type="molecule type" value="Genomic_DNA"/>
</dbReference>
<evidence type="ECO:0000313" key="2">
    <source>
        <dbReference type="EMBL" id="KAL3621419.1"/>
    </source>
</evidence>
<dbReference type="AlphaFoldDB" id="A0ABD3BVW5"/>
<comment type="caution">
    <text evidence="2">The sequence shown here is derived from an EMBL/GenBank/DDBJ whole genome shotgun (WGS) entry which is preliminary data.</text>
</comment>
<sequence>MANRFPAVPDLNLNITIPGSGELAAGDVPSNARVVEEHLRLRRIELLYANNGVVDIDDYAEAIVRQHCVAGLRAAHRFGVANPGLQQQLTDIQKQLVQMNNRIDGMDNQLATINARAALGEAEARPPVSR</sequence>
<keyword evidence="1" id="KW-0175">Coiled coil</keyword>
<evidence type="ECO:0000313" key="3">
    <source>
        <dbReference type="Proteomes" id="UP001632038"/>
    </source>
</evidence>
<feature type="coiled-coil region" evidence="1">
    <location>
        <begin position="82"/>
        <end position="116"/>
    </location>
</feature>
<reference evidence="3" key="1">
    <citation type="journal article" date="2024" name="IScience">
        <title>Strigolactones Initiate the Formation of Haustorium-like Structures in Castilleja.</title>
        <authorList>
            <person name="Buerger M."/>
            <person name="Peterson D."/>
            <person name="Chory J."/>
        </authorList>
    </citation>
    <scope>NUCLEOTIDE SEQUENCE [LARGE SCALE GENOMIC DNA]</scope>
</reference>
<evidence type="ECO:0000256" key="1">
    <source>
        <dbReference type="SAM" id="Coils"/>
    </source>
</evidence>
<accession>A0ABD3BVW5</accession>
<proteinExistence type="predicted"/>
<protein>
    <submittedName>
        <fullName evidence="2">Uncharacterized protein</fullName>
    </submittedName>
</protein>
<name>A0ABD3BVW5_9LAMI</name>
<gene>
    <name evidence="2" type="ORF">CASFOL_036331</name>
</gene>
<organism evidence="2 3">
    <name type="scientific">Castilleja foliolosa</name>
    <dbReference type="NCBI Taxonomy" id="1961234"/>
    <lineage>
        <taxon>Eukaryota</taxon>
        <taxon>Viridiplantae</taxon>
        <taxon>Streptophyta</taxon>
        <taxon>Embryophyta</taxon>
        <taxon>Tracheophyta</taxon>
        <taxon>Spermatophyta</taxon>
        <taxon>Magnoliopsida</taxon>
        <taxon>eudicotyledons</taxon>
        <taxon>Gunneridae</taxon>
        <taxon>Pentapetalae</taxon>
        <taxon>asterids</taxon>
        <taxon>lamiids</taxon>
        <taxon>Lamiales</taxon>
        <taxon>Orobanchaceae</taxon>
        <taxon>Pedicularideae</taxon>
        <taxon>Castillejinae</taxon>
        <taxon>Castilleja</taxon>
    </lineage>
</organism>
<dbReference type="Proteomes" id="UP001632038">
    <property type="component" value="Unassembled WGS sequence"/>
</dbReference>